<feature type="non-terminal residue" evidence="1">
    <location>
        <position position="71"/>
    </location>
</feature>
<sequence length="71" mass="7930">MCKFSLQIQGLVTGLTNWGVKAKNLYSHYLRGKNFFLSVSFCTFNDLAEDTHEVTAPDFPDMLLGIATANK</sequence>
<evidence type="ECO:0000313" key="1">
    <source>
        <dbReference type="EMBL" id="GAH72948.1"/>
    </source>
</evidence>
<protein>
    <submittedName>
        <fullName evidence="1">Uncharacterized protein</fullName>
    </submittedName>
</protein>
<dbReference type="EMBL" id="BARU01028638">
    <property type="protein sequence ID" value="GAH72948.1"/>
    <property type="molecule type" value="Genomic_DNA"/>
</dbReference>
<comment type="caution">
    <text evidence="1">The sequence shown here is derived from an EMBL/GenBank/DDBJ whole genome shotgun (WGS) entry which is preliminary data.</text>
</comment>
<gene>
    <name evidence="1" type="ORF">S03H2_45685</name>
</gene>
<dbReference type="AlphaFoldDB" id="X1JT31"/>
<organism evidence="1">
    <name type="scientific">marine sediment metagenome</name>
    <dbReference type="NCBI Taxonomy" id="412755"/>
    <lineage>
        <taxon>unclassified sequences</taxon>
        <taxon>metagenomes</taxon>
        <taxon>ecological metagenomes</taxon>
    </lineage>
</organism>
<proteinExistence type="predicted"/>
<name>X1JT31_9ZZZZ</name>
<accession>X1JT31</accession>
<reference evidence="1" key="1">
    <citation type="journal article" date="2014" name="Front. Microbiol.">
        <title>High frequency of phylogenetically diverse reductive dehalogenase-homologous genes in deep subseafloor sedimentary metagenomes.</title>
        <authorList>
            <person name="Kawai M."/>
            <person name="Futagami T."/>
            <person name="Toyoda A."/>
            <person name="Takaki Y."/>
            <person name="Nishi S."/>
            <person name="Hori S."/>
            <person name="Arai W."/>
            <person name="Tsubouchi T."/>
            <person name="Morono Y."/>
            <person name="Uchiyama I."/>
            <person name="Ito T."/>
            <person name="Fujiyama A."/>
            <person name="Inagaki F."/>
            <person name="Takami H."/>
        </authorList>
    </citation>
    <scope>NUCLEOTIDE SEQUENCE</scope>
    <source>
        <strain evidence="1">Expedition CK06-06</strain>
    </source>
</reference>